<keyword evidence="4" id="KW-0325">Glycoprotein</keyword>
<dbReference type="PANTHER" id="PTHR47221">
    <property type="entry name" value="FIBRINOGEN ALPHA CHAIN"/>
    <property type="match status" value="1"/>
</dbReference>
<protein>
    <submittedName>
        <fullName evidence="7">ANGPT1</fullName>
    </submittedName>
</protein>
<dbReference type="PANTHER" id="PTHR47221:SF5">
    <property type="entry name" value="FIBRINOGEN C-TERMINAL DOMAIN-CONTAINING PROTEIN"/>
    <property type="match status" value="1"/>
</dbReference>
<organism evidence="7 8">
    <name type="scientific">Mytilus coruscus</name>
    <name type="common">Sea mussel</name>
    <dbReference type="NCBI Taxonomy" id="42192"/>
    <lineage>
        <taxon>Eukaryota</taxon>
        <taxon>Metazoa</taxon>
        <taxon>Spiralia</taxon>
        <taxon>Lophotrochozoa</taxon>
        <taxon>Mollusca</taxon>
        <taxon>Bivalvia</taxon>
        <taxon>Autobranchia</taxon>
        <taxon>Pteriomorphia</taxon>
        <taxon>Mytilida</taxon>
        <taxon>Mytiloidea</taxon>
        <taxon>Mytilidae</taxon>
        <taxon>Mytilinae</taxon>
        <taxon>Mytilus</taxon>
    </lineage>
</organism>
<evidence type="ECO:0000256" key="2">
    <source>
        <dbReference type="ARBA" id="ARBA00022525"/>
    </source>
</evidence>
<feature type="signal peptide" evidence="5">
    <location>
        <begin position="1"/>
        <end position="15"/>
    </location>
</feature>
<dbReference type="AlphaFoldDB" id="A0A6J8A0T1"/>
<evidence type="ECO:0000256" key="5">
    <source>
        <dbReference type="SAM" id="SignalP"/>
    </source>
</evidence>
<dbReference type="Pfam" id="PF00147">
    <property type="entry name" value="Fibrinogen_C"/>
    <property type="match status" value="1"/>
</dbReference>
<dbReference type="PROSITE" id="PS51406">
    <property type="entry name" value="FIBRINOGEN_C_2"/>
    <property type="match status" value="1"/>
</dbReference>
<dbReference type="Gene3D" id="3.90.215.10">
    <property type="entry name" value="Gamma Fibrinogen, chain A, domain 1"/>
    <property type="match status" value="1"/>
</dbReference>
<keyword evidence="2" id="KW-0964">Secreted</keyword>
<dbReference type="NCBIfam" id="NF040941">
    <property type="entry name" value="GGGWT_bact"/>
    <property type="match status" value="1"/>
</dbReference>
<dbReference type="SMART" id="SM00186">
    <property type="entry name" value="FBG"/>
    <property type="match status" value="1"/>
</dbReference>
<dbReference type="GO" id="GO:0034116">
    <property type="term" value="P:positive regulation of heterotypic cell-cell adhesion"/>
    <property type="evidence" value="ECO:0007669"/>
    <property type="project" value="TreeGrafter"/>
</dbReference>
<dbReference type="GO" id="GO:0030674">
    <property type="term" value="F:protein-macromolecule adaptor activity"/>
    <property type="evidence" value="ECO:0007669"/>
    <property type="project" value="TreeGrafter"/>
</dbReference>
<evidence type="ECO:0000256" key="4">
    <source>
        <dbReference type="ARBA" id="ARBA00023180"/>
    </source>
</evidence>
<comment type="subcellular location">
    <subcellularLocation>
        <location evidence="1">Secreted</location>
    </subcellularLocation>
</comment>
<evidence type="ECO:0000259" key="6">
    <source>
        <dbReference type="PROSITE" id="PS51406"/>
    </source>
</evidence>
<dbReference type="GO" id="GO:0005577">
    <property type="term" value="C:fibrinogen complex"/>
    <property type="evidence" value="ECO:0007669"/>
    <property type="project" value="TreeGrafter"/>
</dbReference>
<evidence type="ECO:0000313" key="8">
    <source>
        <dbReference type="Proteomes" id="UP000507470"/>
    </source>
</evidence>
<dbReference type="Proteomes" id="UP000507470">
    <property type="component" value="Unassembled WGS sequence"/>
</dbReference>
<dbReference type="OrthoDB" id="6055059at2759"/>
<gene>
    <name evidence="7" type="ORF">MCOR_2078</name>
</gene>
<dbReference type="InterPro" id="IPR036056">
    <property type="entry name" value="Fibrinogen-like_C"/>
</dbReference>
<dbReference type="EMBL" id="CACVKT020000425">
    <property type="protein sequence ID" value="CAC5359055.1"/>
    <property type="molecule type" value="Genomic_DNA"/>
</dbReference>
<keyword evidence="3" id="KW-1015">Disulfide bond</keyword>
<feature type="chain" id="PRO_5026977618" evidence="5">
    <location>
        <begin position="16"/>
        <end position="354"/>
    </location>
</feature>
<proteinExistence type="predicted"/>
<dbReference type="GO" id="GO:0005201">
    <property type="term" value="F:extracellular matrix structural constituent"/>
    <property type="evidence" value="ECO:0007669"/>
    <property type="project" value="TreeGrafter"/>
</dbReference>
<feature type="domain" description="Fibrinogen C-terminal" evidence="6">
    <location>
        <begin position="137"/>
        <end position="353"/>
    </location>
</feature>
<dbReference type="CDD" id="cd00087">
    <property type="entry name" value="FReD"/>
    <property type="match status" value="1"/>
</dbReference>
<evidence type="ECO:0000256" key="3">
    <source>
        <dbReference type="ARBA" id="ARBA00023157"/>
    </source>
</evidence>
<sequence>MGFIAIIGLLPRLVAFSMTDVCAKDDFECQHPNINQHGRLQVGRCRTTNIFHRMHSISMLDCLKECMVTSQCKGINYRSHWPLCDIVGVSEDFTPETDCVYTDISEWSKSIAGKCRVHTCNDGEKCVFDREKQKCITAYGPIPRDCSNQIGKQSGVYIIHPNQHTSMAAFCDMDYEKGGWTIVQRRFDGKESFDRDWNAYKRGFGKPSGEYWIGNDNLHAILSERKYKVRFILVDVSGNSAYAEYSNFYIGNEDSNYALSISNYSGNAGDGATDYTGTSLHGMVFSTKDKDNDLYEKNCAIHKCSGWWHRACTVGNINGKLIPGNEGEKTMHWKPLRKSFSLQETTMMIKPIEK</sequence>
<dbReference type="SUPFAM" id="SSF56496">
    <property type="entry name" value="Fibrinogen C-terminal domain-like"/>
    <property type="match status" value="1"/>
</dbReference>
<keyword evidence="5" id="KW-0732">Signal</keyword>
<dbReference type="InterPro" id="IPR014716">
    <property type="entry name" value="Fibrinogen_a/b/g_C_1"/>
</dbReference>
<dbReference type="InterPro" id="IPR037579">
    <property type="entry name" value="FIB_ANG-like"/>
</dbReference>
<evidence type="ECO:0000313" key="7">
    <source>
        <dbReference type="EMBL" id="CAC5359055.1"/>
    </source>
</evidence>
<dbReference type="InterPro" id="IPR002181">
    <property type="entry name" value="Fibrinogen_a/b/g_C_dom"/>
</dbReference>
<accession>A0A6J8A0T1</accession>
<name>A0A6J8A0T1_MYTCO</name>
<reference evidence="7 8" key="1">
    <citation type="submission" date="2020-06" db="EMBL/GenBank/DDBJ databases">
        <authorList>
            <person name="Li R."/>
            <person name="Bekaert M."/>
        </authorList>
    </citation>
    <scope>NUCLEOTIDE SEQUENCE [LARGE SCALE GENOMIC DNA]</scope>
    <source>
        <strain evidence="8">wild</strain>
    </source>
</reference>
<keyword evidence="8" id="KW-1185">Reference proteome</keyword>
<evidence type="ECO:0000256" key="1">
    <source>
        <dbReference type="ARBA" id="ARBA00004613"/>
    </source>
</evidence>